<comment type="caution">
    <text evidence="2">The sequence shown here is derived from an EMBL/GenBank/DDBJ whole genome shotgun (WGS) entry which is preliminary data.</text>
</comment>
<dbReference type="PANTHER" id="PTHR21666">
    <property type="entry name" value="PEPTIDASE-RELATED"/>
    <property type="match status" value="1"/>
</dbReference>
<keyword evidence="3" id="KW-1185">Reference proteome</keyword>
<dbReference type="EC" id="3.4.-.-" evidence="2"/>
<organism evidence="2 3">
    <name type="scientific">Microbacterium bandirmense</name>
    <dbReference type="NCBI Taxonomy" id="3122050"/>
    <lineage>
        <taxon>Bacteria</taxon>
        <taxon>Bacillati</taxon>
        <taxon>Actinomycetota</taxon>
        <taxon>Actinomycetes</taxon>
        <taxon>Micrococcales</taxon>
        <taxon>Microbacteriaceae</taxon>
        <taxon>Microbacterium</taxon>
    </lineage>
</organism>
<reference evidence="2 3" key="1">
    <citation type="submission" date="2024-02" db="EMBL/GenBank/DDBJ databases">
        <authorList>
            <person name="Saticioglu I.B."/>
        </authorList>
    </citation>
    <scope>NUCLEOTIDE SEQUENCE [LARGE SCALE GENOMIC DNA]</scope>
    <source>
        <strain evidence="2 3">Mu-80</strain>
    </source>
</reference>
<accession>A0ABU8L866</accession>
<dbReference type="InterPro" id="IPR016047">
    <property type="entry name" value="M23ase_b-sheet_dom"/>
</dbReference>
<evidence type="ECO:0000259" key="1">
    <source>
        <dbReference type="Pfam" id="PF01551"/>
    </source>
</evidence>
<gene>
    <name evidence="2" type="ORF">WDU99_04205</name>
</gene>
<proteinExistence type="predicted"/>
<dbReference type="PANTHER" id="PTHR21666:SF270">
    <property type="entry name" value="MUREIN HYDROLASE ACTIVATOR ENVC"/>
    <property type="match status" value="1"/>
</dbReference>
<keyword evidence="2" id="KW-0378">Hydrolase</keyword>
<dbReference type="Gene3D" id="2.70.70.10">
    <property type="entry name" value="Glucose Permease (Domain IIA)"/>
    <property type="match status" value="1"/>
</dbReference>
<name>A0ABU8L866_9MICO</name>
<dbReference type="SUPFAM" id="SSF51261">
    <property type="entry name" value="Duplicated hybrid motif"/>
    <property type="match status" value="1"/>
</dbReference>
<dbReference type="InterPro" id="IPR050570">
    <property type="entry name" value="Cell_wall_metabolism_enzyme"/>
</dbReference>
<dbReference type="GO" id="GO:0016787">
    <property type="term" value="F:hydrolase activity"/>
    <property type="evidence" value="ECO:0007669"/>
    <property type="project" value="UniProtKB-KW"/>
</dbReference>
<protein>
    <submittedName>
        <fullName evidence="2">M23 family metallopeptidase</fullName>
        <ecNumber evidence="2">3.4.-.-</ecNumber>
    </submittedName>
</protein>
<dbReference type="InterPro" id="IPR011055">
    <property type="entry name" value="Dup_hybrid_motif"/>
</dbReference>
<feature type="domain" description="M23ase beta-sheet core" evidence="1">
    <location>
        <begin position="48"/>
        <end position="111"/>
    </location>
</feature>
<sequence length="140" mass="14938">MERFPGFGRAVRAPTEGVVIAAAHAMVDHPAFRGLPSLYYALTQQRRAALGWPALAGNHIMLRAGDIVIALCHLQRGSVAVEVGQTVHTGDPIGRCGNSGNSTEPHVHMQAFAGPQPERASPVRMIFPGEPPRNGSMLDI</sequence>
<dbReference type="Pfam" id="PF01551">
    <property type="entry name" value="Peptidase_M23"/>
    <property type="match status" value="1"/>
</dbReference>
<dbReference type="CDD" id="cd12797">
    <property type="entry name" value="M23_peptidase"/>
    <property type="match status" value="1"/>
</dbReference>
<dbReference type="Proteomes" id="UP001371224">
    <property type="component" value="Unassembled WGS sequence"/>
</dbReference>
<evidence type="ECO:0000313" key="3">
    <source>
        <dbReference type="Proteomes" id="UP001371224"/>
    </source>
</evidence>
<evidence type="ECO:0000313" key="2">
    <source>
        <dbReference type="EMBL" id="MEJ1087515.1"/>
    </source>
</evidence>
<dbReference type="EMBL" id="JBBDGM010000003">
    <property type="protein sequence ID" value="MEJ1087515.1"/>
    <property type="molecule type" value="Genomic_DNA"/>
</dbReference>
<dbReference type="RefSeq" id="WP_337331192.1">
    <property type="nucleotide sequence ID" value="NZ_JBBDGM010000003.1"/>
</dbReference>